<dbReference type="InterPro" id="IPR029044">
    <property type="entry name" value="Nucleotide-diphossugar_trans"/>
</dbReference>
<evidence type="ECO:0000313" key="7">
    <source>
        <dbReference type="Proteomes" id="UP001525857"/>
    </source>
</evidence>
<dbReference type="PANTHER" id="PTHR43179:SF12">
    <property type="entry name" value="GALACTOFURANOSYLTRANSFERASE GLFT2"/>
    <property type="match status" value="1"/>
</dbReference>
<dbReference type="Proteomes" id="UP001525857">
    <property type="component" value="Unassembled WGS sequence"/>
</dbReference>
<dbReference type="Gene3D" id="3.90.550.10">
    <property type="entry name" value="Spore Coat Polysaccharide Biosynthesis Protein SpsA, Chain A"/>
    <property type="match status" value="1"/>
</dbReference>
<comment type="pathway">
    <text evidence="1">Cell wall biogenesis; cell wall polysaccharide biosynthesis.</text>
</comment>
<protein>
    <submittedName>
        <fullName evidence="6">Glycosyltransferase</fullName>
    </submittedName>
</protein>
<dbReference type="PANTHER" id="PTHR43179">
    <property type="entry name" value="RHAMNOSYLTRANSFERASE WBBL"/>
    <property type="match status" value="1"/>
</dbReference>
<reference evidence="6 7" key="1">
    <citation type="submission" date="2018-08" db="EMBL/GenBank/DDBJ databases">
        <title>Draft genome sequences of Leuconostoc spp. and Weissella spp. with biocontrol potential.</title>
        <authorList>
            <person name="Lo R."/>
            <person name="Ho V.T.T."/>
            <person name="Turner M.S."/>
        </authorList>
    </citation>
    <scope>NUCLEOTIDE SEQUENCE [LARGE SCALE GENOMIC DNA]</scope>
    <source>
        <strain evidence="6 7">733</strain>
    </source>
</reference>
<keyword evidence="3" id="KW-0328">Glycosyltransferase</keyword>
<accession>A0ABT2NXM1</accession>
<dbReference type="CDD" id="cd04185">
    <property type="entry name" value="GT_2_like_b"/>
    <property type="match status" value="1"/>
</dbReference>
<comment type="similarity">
    <text evidence="2">Belongs to the glycosyltransferase 2 family.</text>
</comment>
<keyword evidence="7" id="KW-1185">Reference proteome</keyword>
<organism evidence="6 7">
    <name type="scientific">Leuconostoc holzapfelii</name>
    <dbReference type="NCBI Taxonomy" id="434464"/>
    <lineage>
        <taxon>Bacteria</taxon>
        <taxon>Bacillati</taxon>
        <taxon>Bacillota</taxon>
        <taxon>Bacilli</taxon>
        <taxon>Lactobacillales</taxon>
        <taxon>Lactobacillaceae</taxon>
        <taxon>Leuconostoc</taxon>
    </lineage>
</organism>
<dbReference type="EMBL" id="QVOV01000010">
    <property type="protein sequence ID" value="MCT8390117.1"/>
    <property type="molecule type" value="Genomic_DNA"/>
</dbReference>
<dbReference type="InterPro" id="IPR001173">
    <property type="entry name" value="Glyco_trans_2-like"/>
</dbReference>
<evidence type="ECO:0000256" key="4">
    <source>
        <dbReference type="ARBA" id="ARBA00022679"/>
    </source>
</evidence>
<evidence type="ECO:0000313" key="6">
    <source>
        <dbReference type="EMBL" id="MCT8390117.1"/>
    </source>
</evidence>
<evidence type="ECO:0000256" key="3">
    <source>
        <dbReference type="ARBA" id="ARBA00022676"/>
    </source>
</evidence>
<sequence>MSEPKVSAVIVTYNRLPLLKEAIQHVLAQDTTALQHLIVVNGASTDGTQDYLATINDPRVIVENLAQNLGGAGGFNWGIRQFIEKTSDDYVWVMDDDSMPTPTALTKLLDLFGSHSAGWAASKVVWTDGNWSKMNVPAPIQGTAKTLLHDQTQWLPIKQATFVSTIFSRAVIAQIGLPQKEYFIWGDDIEFTQRATQVSDGYFVRDSIVVHASQANPKPGDIVGELDEARLPRYHFEYRNRILTSRRRHAILKLLKTFAHTGLDFLKTLVLPGVHFRGRKLKIILQGTYQGVRFQPAIEYVTSSGEDAKIND</sequence>
<evidence type="ECO:0000259" key="5">
    <source>
        <dbReference type="Pfam" id="PF00535"/>
    </source>
</evidence>
<gene>
    <name evidence="6" type="ORF">D0501_08550</name>
</gene>
<dbReference type="Pfam" id="PF00535">
    <property type="entry name" value="Glycos_transf_2"/>
    <property type="match status" value="1"/>
</dbReference>
<dbReference type="RefSeq" id="WP_261657617.1">
    <property type="nucleotide sequence ID" value="NZ_QVOV01000010.1"/>
</dbReference>
<name>A0ABT2NXM1_9LACO</name>
<feature type="domain" description="Glycosyltransferase 2-like" evidence="5">
    <location>
        <begin position="7"/>
        <end position="166"/>
    </location>
</feature>
<comment type="caution">
    <text evidence="6">The sequence shown here is derived from an EMBL/GenBank/DDBJ whole genome shotgun (WGS) entry which is preliminary data.</text>
</comment>
<evidence type="ECO:0000256" key="1">
    <source>
        <dbReference type="ARBA" id="ARBA00004776"/>
    </source>
</evidence>
<dbReference type="SUPFAM" id="SSF53448">
    <property type="entry name" value="Nucleotide-diphospho-sugar transferases"/>
    <property type="match status" value="1"/>
</dbReference>
<keyword evidence="4" id="KW-0808">Transferase</keyword>
<proteinExistence type="inferred from homology"/>
<evidence type="ECO:0000256" key="2">
    <source>
        <dbReference type="ARBA" id="ARBA00006739"/>
    </source>
</evidence>